<dbReference type="PANTHER" id="PTHR48081">
    <property type="entry name" value="AB HYDROLASE SUPERFAMILY PROTEIN C4A8.06C"/>
    <property type="match status" value="1"/>
</dbReference>
<dbReference type="RefSeq" id="WP_135374003.1">
    <property type="nucleotide sequence ID" value="NZ_RKLY01000031.1"/>
</dbReference>
<organism evidence="3 4">
    <name type="scientific">Companilactobacillus suantsaicola</name>
    <dbReference type="NCBI Taxonomy" id="2487723"/>
    <lineage>
        <taxon>Bacteria</taxon>
        <taxon>Bacillati</taxon>
        <taxon>Bacillota</taxon>
        <taxon>Bacilli</taxon>
        <taxon>Lactobacillales</taxon>
        <taxon>Lactobacillaceae</taxon>
        <taxon>Companilactobacillus</taxon>
    </lineage>
</organism>
<evidence type="ECO:0000313" key="4">
    <source>
        <dbReference type="Proteomes" id="UP000298021"/>
    </source>
</evidence>
<dbReference type="Proteomes" id="UP000298021">
    <property type="component" value="Unassembled WGS sequence"/>
</dbReference>
<comment type="caution">
    <text evidence="3">The sequence shown here is derived from an EMBL/GenBank/DDBJ whole genome shotgun (WGS) entry which is preliminary data.</text>
</comment>
<dbReference type="EMBL" id="RKLY01000031">
    <property type="protein sequence ID" value="TGD21828.1"/>
    <property type="molecule type" value="Genomic_DNA"/>
</dbReference>
<sequence length="295" mass="34008">MTDEEIKKAILEFREGAKKNDDQRDAGLPTEVEGVKRFNDIPYGDDPKWNLLDVYLPEEVSGPIPTIINIHGGGWCYGTKETYQFYGLNWAQRGFAFVNANYRLAPDVTFPSELDDVNRYMHWVEDHAEEYHFDTNNVFIVGDSAGGQMAEQYVTILKNPEYRALFGYKVPDMTFRAVALNSSANFMLDPGTIKNVINGYFTQDTLENHREMLDTEKYIQSNFLPTYICTATEDFIRNNSIKFDGFLTAKNVSHVCKMYGDEKNPRGHVFLINQKDDLARLANDDEMNFFKKYIK</sequence>
<dbReference type="GO" id="GO:0016787">
    <property type="term" value="F:hydrolase activity"/>
    <property type="evidence" value="ECO:0007669"/>
    <property type="project" value="UniProtKB-KW"/>
</dbReference>
<dbReference type="Pfam" id="PF20434">
    <property type="entry name" value="BD-FAE"/>
    <property type="match status" value="1"/>
</dbReference>
<proteinExistence type="predicted"/>
<dbReference type="AlphaFoldDB" id="A0A4Z0JIC8"/>
<name>A0A4Z0JIC8_9LACO</name>
<keyword evidence="4" id="KW-1185">Reference proteome</keyword>
<dbReference type="OrthoDB" id="9815425at2"/>
<gene>
    <name evidence="3" type="ORF">EGT49_10295</name>
</gene>
<evidence type="ECO:0000256" key="1">
    <source>
        <dbReference type="ARBA" id="ARBA00022801"/>
    </source>
</evidence>
<reference evidence="3 4" key="1">
    <citation type="submission" date="2018-10" db="EMBL/GenBank/DDBJ databases">
        <title>Lactobacillus sp. R7 and Lactobacillus sp. R19 isolated from fermented mustard green product of Taiwan.</title>
        <authorList>
            <person name="Lin S.-T."/>
        </authorList>
    </citation>
    <scope>NUCLEOTIDE SEQUENCE [LARGE SCALE GENOMIC DNA]</scope>
    <source>
        <strain evidence="3 4">BCRC 81127</strain>
    </source>
</reference>
<feature type="domain" description="BD-FAE-like" evidence="2">
    <location>
        <begin position="52"/>
        <end position="153"/>
    </location>
</feature>
<protein>
    <submittedName>
        <fullName evidence="3">Alpha/beta hydrolase</fullName>
    </submittedName>
</protein>
<dbReference type="InterPro" id="IPR049492">
    <property type="entry name" value="BD-FAE-like_dom"/>
</dbReference>
<accession>A0A4Z0JIC8</accession>
<dbReference type="InterPro" id="IPR050300">
    <property type="entry name" value="GDXG_lipolytic_enzyme"/>
</dbReference>
<dbReference type="SUPFAM" id="SSF53474">
    <property type="entry name" value="alpha/beta-Hydrolases"/>
    <property type="match status" value="1"/>
</dbReference>
<dbReference type="Gene3D" id="3.40.50.1820">
    <property type="entry name" value="alpha/beta hydrolase"/>
    <property type="match status" value="1"/>
</dbReference>
<keyword evidence="1 3" id="KW-0378">Hydrolase</keyword>
<dbReference type="InterPro" id="IPR029058">
    <property type="entry name" value="AB_hydrolase_fold"/>
</dbReference>
<evidence type="ECO:0000259" key="2">
    <source>
        <dbReference type="Pfam" id="PF20434"/>
    </source>
</evidence>
<evidence type="ECO:0000313" key="3">
    <source>
        <dbReference type="EMBL" id="TGD21828.1"/>
    </source>
</evidence>